<sequence length="346" mass="37759">MAPTLISVEERREQMALAEADGVQYIGRCPDDLDEKWIDVPLPDGQTNRTKVVWPKSSAANPLRCPLIVYIHGGGFITGTPDLVLAPARGFASMFSAVVACPSLNQLPEQPFPAPIKIAWEVCSWLSDANNLNNGVLRQDGTTVDLDRGFIVGGLSAGGTASAVIGGIFGSTAAKLSTFSNLTSLQHPITGIFCNLPMLVTDAMVPKHYEQDFKSRIENADPDGFNITQIRELEKLIGDFVHTPWFSPINLDTSDPSSTQNHPKKVFIYCGGLDPFRDDAIVYHKWLSALPGVESRLSVLENSNHVAWATPAYPAYHTREVKEVALDGMSWLLGKKWDSSGKDLPI</sequence>
<dbReference type="InterPro" id="IPR029058">
    <property type="entry name" value="AB_hydrolase_fold"/>
</dbReference>
<dbReference type="EMBL" id="CABFOC020000053">
    <property type="protein sequence ID" value="CAH0054970.1"/>
    <property type="molecule type" value="Genomic_DNA"/>
</dbReference>
<dbReference type="PANTHER" id="PTHR23024">
    <property type="entry name" value="ARYLACETAMIDE DEACETYLASE"/>
    <property type="match status" value="1"/>
</dbReference>
<dbReference type="Gene3D" id="3.40.50.1820">
    <property type="entry name" value="alpha/beta hydrolase"/>
    <property type="match status" value="1"/>
</dbReference>
<name>A0A9P0EPH2_9HYPO</name>
<organism evidence="2 3">
    <name type="scientific">Clonostachys solani</name>
    <dbReference type="NCBI Taxonomy" id="160281"/>
    <lineage>
        <taxon>Eukaryota</taxon>
        <taxon>Fungi</taxon>
        <taxon>Dikarya</taxon>
        <taxon>Ascomycota</taxon>
        <taxon>Pezizomycotina</taxon>
        <taxon>Sordariomycetes</taxon>
        <taxon>Hypocreomycetidae</taxon>
        <taxon>Hypocreales</taxon>
        <taxon>Bionectriaceae</taxon>
        <taxon>Clonostachys</taxon>
    </lineage>
</organism>
<dbReference type="OrthoDB" id="408631at2759"/>
<evidence type="ECO:0000259" key="1">
    <source>
        <dbReference type="Pfam" id="PF07859"/>
    </source>
</evidence>
<proteinExistence type="predicted"/>
<feature type="domain" description="Alpha/beta hydrolase fold-3" evidence="1">
    <location>
        <begin position="68"/>
        <end position="307"/>
    </location>
</feature>
<accession>A0A9P0EPH2</accession>
<evidence type="ECO:0000313" key="3">
    <source>
        <dbReference type="Proteomes" id="UP000775872"/>
    </source>
</evidence>
<dbReference type="Proteomes" id="UP000775872">
    <property type="component" value="Unassembled WGS sequence"/>
</dbReference>
<evidence type="ECO:0000313" key="2">
    <source>
        <dbReference type="EMBL" id="CAH0054970.1"/>
    </source>
</evidence>
<dbReference type="AlphaFoldDB" id="A0A9P0EPH2"/>
<protein>
    <recommendedName>
        <fullName evidence="1">Alpha/beta hydrolase fold-3 domain-containing protein</fullName>
    </recommendedName>
</protein>
<keyword evidence="3" id="KW-1185">Reference proteome</keyword>
<dbReference type="PANTHER" id="PTHR23024:SF24">
    <property type="entry name" value="ALPHA_BETA HYDROLASE FOLD-3 DOMAIN-CONTAINING PROTEIN"/>
    <property type="match status" value="1"/>
</dbReference>
<dbReference type="InterPro" id="IPR013094">
    <property type="entry name" value="AB_hydrolase_3"/>
</dbReference>
<dbReference type="InterPro" id="IPR050466">
    <property type="entry name" value="Carboxylest/Gibb_receptor"/>
</dbReference>
<dbReference type="SUPFAM" id="SSF53474">
    <property type="entry name" value="alpha/beta-Hydrolases"/>
    <property type="match status" value="1"/>
</dbReference>
<comment type="caution">
    <text evidence="2">The sequence shown here is derived from an EMBL/GenBank/DDBJ whole genome shotgun (WGS) entry which is preliminary data.</text>
</comment>
<reference evidence="2" key="1">
    <citation type="submission" date="2021-10" db="EMBL/GenBank/DDBJ databases">
        <authorList>
            <person name="Piombo E."/>
        </authorList>
    </citation>
    <scope>NUCLEOTIDE SEQUENCE</scope>
</reference>
<dbReference type="Pfam" id="PF07859">
    <property type="entry name" value="Abhydrolase_3"/>
    <property type="match status" value="1"/>
</dbReference>
<dbReference type="GO" id="GO:0016787">
    <property type="term" value="F:hydrolase activity"/>
    <property type="evidence" value="ECO:0007669"/>
    <property type="project" value="InterPro"/>
</dbReference>
<gene>
    <name evidence="2" type="ORF">CSOL1703_00016871</name>
</gene>